<feature type="compositionally biased region" description="Low complexity" evidence="1">
    <location>
        <begin position="19"/>
        <end position="32"/>
    </location>
</feature>
<sequence>MGCSASRPETLLSSQTIEPPSSSSPLTTTKPKIPNPVSRTSSLPNHLVHHPPLRKGDTHHLVSLTSTTYGSLLLIDSNPKDLPSSSSSSSSTSSLSKDCPSPDSVINTWELMAGLDAEDFDHSALSKPSSLFLIDDRRCYSFDSANVTSKKSNLDPIKTSSVHEKDKILGDSVRQSMKLKSFKIDDDDDDEEEEEEVPVENVTKPLWQHLSEELILADMDPNVVSSFRKAESSRKLGYNQFKKTKSSVSDAKVSPLFEYKVELPGTEDRIVIYFTSLRGIRRTYEDCCVIRTIFKGLRVPVDERDISMDSAYRNELQCALDKNKVALSLPQVFVKGKYLGGVDKVKQLHEDGELAKVVEGFPVQDPGFVCENCGDARFVPCSNCNGSRKVYEEEEGQLRRCSDCNENGLIRCPSCCS</sequence>
<keyword evidence="4" id="KW-1185">Reference proteome</keyword>
<evidence type="ECO:0000313" key="3">
    <source>
        <dbReference type="EMBL" id="PIA53738.1"/>
    </source>
</evidence>
<dbReference type="SUPFAM" id="SSF52833">
    <property type="entry name" value="Thioredoxin-like"/>
    <property type="match status" value="1"/>
</dbReference>
<dbReference type="STRING" id="218851.A0A2G5ED97"/>
<feature type="compositionally biased region" description="Low complexity" evidence="1">
    <location>
        <begin position="84"/>
        <end position="96"/>
    </location>
</feature>
<dbReference type="InterPro" id="IPR002109">
    <property type="entry name" value="Glutaredoxin"/>
</dbReference>
<dbReference type="PANTHER" id="PTHR45669">
    <property type="entry name" value="GLUTAREDOXIN DOMAIN-CONTAINING CYSTEINE-RICH PROTEIN CG12206-RELATED"/>
    <property type="match status" value="1"/>
</dbReference>
<dbReference type="AlphaFoldDB" id="A0A2G5ED97"/>
<dbReference type="EMBL" id="KZ305026">
    <property type="protein sequence ID" value="PIA53738.1"/>
    <property type="molecule type" value="Genomic_DNA"/>
</dbReference>
<protein>
    <recommendedName>
        <fullName evidence="2">Glutaredoxin domain-containing protein</fullName>
    </recommendedName>
</protein>
<reference evidence="3 4" key="1">
    <citation type="submission" date="2017-09" db="EMBL/GenBank/DDBJ databases">
        <title>WGS assembly of Aquilegia coerulea Goldsmith.</title>
        <authorList>
            <person name="Hodges S."/>
            <person name="Kramer E."/>
            <person name="Nordborg M."/>
            <person name="Tomkins J."/>
            <person name="Borevitz J."/>
            <person name="Derieg N."/>
            <person name="Yan J."/>
            <person name="Mihaltcheva S."/>
            <person name="Hayes R.D."/>
            <person name="Rokhsar D."/>
        </authorList>
    </citation>
    <scope>NUCLEOTIDE SEQUENCE [LARGE SCALE GENOMIC DNA]</scope>
    <source>
        <strain evidence="4">cv. Goldsmith</strain>
    </source>
</reference>
<feature type="region of interest" description="Disordered" evidence="1">
    <location>
        <begin position="80"/>
        <end position="101"/>
    </location>
</feature>
<evidence type="ECO:0000256" key="1">
    <source>
        <dbReference type="SAM" id="MobiDB-lite"/>
    </source>
</evidence>
<dbReference type="InterPro" id="IPR036249">
    <property type="entry name" value="Thioredoxin-like_sf"/>
</dbReference>
<dbReference type="InParanoid" id="A0A2G5ED97"/>
<dbReference type="Pfam" id="PF00462">
    <property type="entry name" value="Glutaredoxin"/>
    <property type="match status" value="1"/>
</dbReference>
<feature type="region of interest" description="Disordered" evidence="1">
    <location>
        <begin position="1"/>
        <end position="59"/>
    </location>
</feature>
<evidence type="ECO:0000259" key="2">
    <source>
        <dbReference type="Pfam" id="PF00462"/>
    </source>
</evidence>
<dbReference type="CDD" id="cd03031">
    <property type="entry name" value="GRX_GRX_like"/>
    <property type="match status" value="1"/>
</dbReference>
<accession>A0A2G5ED97</accession>
<dbReference type="Proteomes" id="UP000230069">
    <property type="component" value="Unassembled WGS sequence"/>
</dbReference>
<dbReference type="Gene3D" id="3.40.30.10">
    <property type="entry name" value="Glutaredoxin"/>
    <property type="match status" value="1"/>
</dbReference>
<organism evidence="3 4">
    <name type="scientific">Aquilegia coerulea</name>
    <name type="common">Rocky mountain columbine</name>
    <dbReference type="NCBI Taxonomy" id="218851"/>
    <lineage>
        <taxon>Eukaryota</taxon>
        <taxon>Viridiplantae</taxon>
        <taxon>Streptophyta</taxon>
        <taxon>Embryophyta</taxon>
        <taxon>Tracheophyta</taxon>
        <taxon>Spermatophyta</taxon>
        <taxon>Magnoliopsida</taxon>
        <taxon>Ranunculales</taxon>
        <taxon>Ranunculaceae</taxon>
        <taxon>Thalictroideae</taxon>
        <taxon>Aquilegia</taxon>
    </lineage>
</organism>
<dbReference type="PROSITE" id="PS51354">
    <property type="entry name" value="GLUTAREDOXIN_2"/>
    <property type="match status" value="1"/>
</dbReference>
<evidence type="ECO:0000313" key="4">
    <source>
        <dbReference type="Proteomes" id="UP000230069"/>
    </source>
</evidence>
<gene>
    <name evidence="3" type="ORF">AQUCO_00900369v1</name>
</gene>
<proteinExistence type="predicted"/>
<dbReference type="Pfam" id="PF23733">
    <property type="entry name" value="GRXCR1-2_C"/>
    <property type="match status" value="1"/>
</dbReference>
<dbReference type="PANTHER" id="PTHR45669:SF18">
    <property type="entry name" value="GLUTAREDOXIN FAMILY PROTEIN"/>
    <property type="match status" value="1"/>
</dbReference>
<feature type="domain" description="Glutaredoxin" evidence="2">
    <location>
        <begin position="271"/>
        <end position="338"/>
    </location>
</feature>
<name>A0A2G5ED97_AQUCA</name>
<dbReference type="OrthoDB" id="423313at2759"/>
<dbReference type="FunCoup" id="A0A2G5ED97">
    <property type="interactions" value="142"/>
</dbReference>